<name>A0A9D1AET4_9FIRM</name>
<dbReference type="Pfam" id="PF01926">
    <property type="entry name" value="MMR_HSR1"/>
    <property type="match status" value="1"/>
</dbReference>
<evidence type="ECO:0000313" key="8">
    <source>
        <dbReference type="Proteomes" id="UP000824179"/>
    </source>
</evidence>
<evidence type="ECO:0000259" key="6">
    <source>
        <dbReference type="Pfam" id="PF01926"/>
    </source>
</evidence>
<protein>
    <recommendedName>
        <fullName evidence="1 4">Ribosome biogenesis GTPase A</fullName>
    </recommendedName>
</protein>
<dbReference type="EMBL" id="DVHB01000041">
    <property type="protein sequence ID" value="HIR39142.1"/>
    <property type="molecule type" value="Genomic_DNA"/>
</dbReference>
<dbReference type="Proteomes" id="UP000824179">
    <property type="component" value="Unassembled WGS sequence"/>
</dbReference>
<keyword evidence="3 4" id="KW-0342">GTP-binding</keyword>
<dbReference type="GO" id="GO:0005737">
    <property type="term" value="C:cytoplasm"/>
    <property type="evidence" value="ECO:0007669"/>
    <property type="project" value="UniProtKB-SubCell"/>
</dbReference>
<dbReference type="GO" id="GO:0005525">
    <property type="term" value="F:GTP binding"/>
    <property type="evidence" value="ECO:0007669"/>
    <property type="project" value="UniProtKB-KW"/>
</dbReference>
<comment type="caution">
    <text evidence="7">The sequence shown here is derived from an EMBL/GenBank/DDBJ whole genome shotgun (WGS) entry which is preliminary data.</text>
</comment>
<reference evidence="7" key="2">
    <citation type="journal article" date="2021" name="PeerJ">
        <title>Extensive microbial diversity within the chicken gut microbiome revealed by metagenomics and culture.</title>
        <authorList>
            <person name="Gilroy R."/>
            <person name="Ravi A."/>
            <person name="Getino M."/>
            <person name="Pursley I."/>
            <person name="Horton D.L."/>
            <person name="Alikhan N.F."/>
            <person name="Baker D."/>
            <person name="Gharbi K."/>
            <person name="Hall N."/>
            <person name="Watson M."/>
            <person name="Adriaenssens E.M."/>
            <person name="Foster-Nyarko E."/>
            <person name="Jarju S."/>
            <person name="Secka A."/>
            <person name="Antonio M."/>
            <person name="Oren A."/>
            <person name="Chaudhuri R.R."/>
            <person name="La Ragione R."/>
            <person name="Hildebrand F."/>
            <person name="Pallen M.J."/>
        </authorList>
    </citation>
    <scope>NUCLEOTIDE SEQUENCE</scope>
    <source>
        <strain evidence="7">ChiW25-3613</strain>
    </source>
</reference>
<evidence type="ECO:0000313" key="7">
    <source>
        <dbReference type="EMBL" id="HIR39142.1"/>
    </source>
</evidence>
<feature type="binding site" evidence="5">
    <location>
        <begin position="128"/>
        <end position="133"/>
    </location>
    <ligand>
        <name>GTP</name>
        <dbReference type="ChEBI" id="CHEBI:37565"/>
    </ligand>
</feature>
<dbReference type="GO" id="GO:0006412">
    <property type="term" value="P:translation"/>
    <property type="evidence" value="ECO:0007669"/>
    <property type="project" value="TreeGrafter"/>
</dbReference>
<dbReference type="SUPFAM" id="SSF52540">
    <property type="entry name" value="P-loop containing nucleoside triphosphate hydrolases"/>
    <property type="match status" value="1"/>
</dbReference>
<evidence type="ECO:0000256" key="5">
    <source>
        <dbReference type="PIRSR" id="PIRSR006230-1"/>
    </source>
</evidence>
<proteinExistence type="inferred from homology"/>
<evidence type="ECO:0000256" key="1">
    <source>
        <dbReference type="ARBA" id="ARBA00014898"/>
    </source>
</evidence>
<reference evidence="7" key="1">
    <citation type="submission" date="2020-10" db="EMBL/GenBank/DDBJ databases">
        <authorList>
            <person name="Gilroy R."/>
        </authorList>
    </citation>
    <scope>NUCLEOTIDE SEQUENCE</scope>
    <source>
        <strain evidence="7">ChiW25-3613</strain>
    </source>
</reference>
<dbReference type="CDD" id="cd01856">
    <property type="entry name" value="YlqF"/>
    <property type="match status" value="1"/>
</dbReference>
<feature type="binding site" evidence="5">
    <location>
        <position position="171"/>
    </location>
    <ligand>
        <name>GTP</name>
        <dbReference type="ChEBI" id="CHEBI:37565"/>
    </ligand>
</feature>
<comment type="function">
    <text evidence="4">Required for a late step of 50S ribosomal subunit assembly. Has GTPase activity.</text>
</comment>
<dbReference type="InterPro" id="IPR027417">
    <property type="entry name" value="P-loop_NTPase"/>
</dbReference>
<evidence type="ECO:0000256" key="2">
    <source>
        <dbReference type="ARBA" id="ARBA00022741"/>
    </source>
</evidence>
<dbReference type="PIRSF" id="PIRSF006230">
    <property type="entry name" value="MG442"/>
    <property type="match status" value="1"/>
</dbReference>
<keyword evidence="2 4" id="KW-0547">Nucleotide-binding</keyword>
<dbReference type="GO" id="GO:0003924">
    <property type="term" value="F:GTPase activity"/>
    <property type="evidence" value="ECO:0007669"/>
    <property type="project" value="TreeGrafter"/>
</dbReference>
<dbReference type="AlphaFoldDB" id="A0A9D1AET4"/>
<dbReference type="PANTHER" id="PTHR45782">
    <property type="entry name" value="MITOCHONDRIAL RIBOSOME-ASSOCIATED GTPASE 1"/>
    <property type="match status" value="1"/>
</dbReference>
<evidence type="ECO:0000256" key="3">
    <source>
        <dbReference type="ARBA" id="ARBA00023134"/>
    </source>
</evidence>
<dbReference type="PANTHER" id="PTHR45782:SF4">
    <property type="entry name" value="MITOCHONDRIAL RIBOSOME-ASSOCIATED GTPASE 1"/>
    <property type="match status" value="1"/>
</dbReference>
<dbReference type="InterPro" id="IPR006073">
    <property type="entry name" value="GTP-bd"/>
</dbReference>
<accession>A0A9D1AET4</accession>
<feature type="binding site" evidence="5">
    <location>
        <begin position="59"/>
        <end position="62"/>
    </location>
    <ligand>
        <name>GTP</name>
        <dbReference type="ChEBI" id="CHEBI:37565"/>
    </ligand>
</feature>
<dbReference type="NCBIfam" id="TIGR03596">
    <property type="entry name" value="GTPase_YlqF"/>
    <property type="match status" value="1"/>
</dbReference>
<organism evidence="7 8">
    <name type="scientific">Candidatus Coproplasma stercoripullorum</name>
    <dbReference type="NCBI Taxonomy" id="2840751"/>
    <lineage>
        <taxon>Bacteria</taxon>
        <taxon>Bacillati</taxon>
        <taxon>Bacillota</taxon>
        <taxon>Clostridia</taxon>
        <taxon>Eubacteriales</taxon>
        <taxon>Candidatus Coproplasma</taxon>
    </lineage>
</organism>
<sequence>MRIIQWFPGHMTKAMRMMRENAALCDGAIIVLDARCPASSFNPKLNAVFAGKPVLYVLNKSDLAENAEECAKLIKSSGTAAVALNATQSGCRRQLFSACEAVVREKRERAQAKGYERVFRFMVLGVPNTGKSTVINLLAGSKRTVTGDKAGVTRGKQWIRLEGFELLDTPGTMPPNFENQTFARRLAYVGSVNDDILDFDDLALALLADMAEKYPGRLSERYGISDFSAPLAMLDEVCLRRGFVLRGGDYDYDRACRAVVDDLRKGRLGPVLFDSSDDIRALKF</sequence>
<dbReference type="Gene3D" id="3.40.50.300">
    <property type="entry name" value="P-loop containing nucleotide triphosphate hydrolases"/>
    <property type="match status" value="1"/>
</dbReference>
<comment type="similarity">
    <text evidence="4">Belongs to the TRAFAC class YlqF/YawG GTPase family. MTG1 subfamily.</text>
</comment>
<dbReference type="Gene3D" id="1.10.1580.10">
    <property type="match status" value="1"/>
</dbReference>
<comment type="subcellular location">
    <subcellularLocation>
        <location evidence="4">Cytoplasm</location>
    </subcellularLocation>
</comment>
<gene>
    <name evidence="7" type="primary">ylqF</name>
    <name evidence="7" type="ORF">IAB90_02055</name>
</gene>
<evidence type="ECO:0000256" key="4">
    <source>
        <dbReference type="PIRNR" id="PIRNR006230"/>
    </source>
</evidence>
<keyword evidence="4" id="KW-0963">Cytoplasm</keyword>
<feature type="domain" description="G" evidence="6">
    <location>
        <begin position="121"/>
        <end position="179"/>
    </location>
</feature>
<dbReference type="InterPro" id="IPR019991">
    <property type="entry name" value="GTP-bd_ribosome_bgen"/>
</dbReference>
<dbReference type="InterPro" id="IPR023179">
    <property type="entry name" value="GTP-bd_ortho_bundle_sf"/>
</dbReference>
<dbReference type="InterPro" id="IPR016478">
    <property type="entry name" value="GTPase_MTG1"/>
</dbReference>